<feature type="domain" description="MurNAc-LAA" evidence="2">
    <location>
        <begin position="133"/>
        <end position="241"/>
    </location>
</feature>
<dbReference type="Proteomes" id="UP000187074">
    <property type="component" value="Unassembled WGS sequence"/>
</dbReference>
<evidence type="ECO:0000313" key="4">
    <source>
        <dbReference type="Proteomes" id="UP000187074"/>
    </source>
</evidence>
<keyword evidence="1" id="KW-0378">Hydrolase</keyword>
<dbReference type="AlphaFoldDB" id="A0A1R1AF42"/>
<accession>A0A1R1AF42</accession>
<dbReference type="CDD" id="cd02696">
    <property type="entry name" value="MurNAc-LAA"/>
    <property type="match status" value="1"/>
</dbReference>
<dbReference type="PANTHER" id="PTHR30404">
    <property type="entry name" value="N-ACETYLMURAMOYL-L-ALANINE AMIDASE"/>
    <property type="match status" value="1"/>
</dbReference>
<proteinExistence type="predicted"/>
<reference evidence="3 4" key="1">
    <citation type="submission" date="2016-11" db="EMBL/GenBank/DDBJ databases">
        <title>Paenibacillus species isolates.</title>
        <authorList>
            <person name="Beno S.M."/>
        </authorList>
    </citation>
    <scope>NUCLEOTIDE SEQUENCE [LARGE SCALE GENOMIC DNA]</scope>
    <source>
        <strain evidence="3 4">FSL F4-0100</strain>
    </source>
</reference>
<name>A0A1R1AF42_PAELA</name>
<sequence length="247" mass="27882">MRRERMKRVRMRKAVLTVSFLLSAVLIVLLYSINSGYGAGSRSKTQQNHRMMDLLSGNSNSPHQLGTPYKIVIDPGHGGKDHGATGASGSFEKDFTLKLAHKVEELAKQEPRIQVYMTRTDDRFISSVDRERPKFANDLGADLFISIHGNTYEDPGVSGTETYYYHENSRSLADIMQRQVVQASAFRDRGAKKQDYFVLKDTEMPAVLIEMGYLTNPQEEKAMLTEDVQNRIAASILEGIKEYLNLN</sequence>
<dbReference type="GO" id="GO:0030288">
    <property type="term" value="C:outer membrane-bounded periplasmic space"/>
    <property type="evidence" value="ECO:0007669"/>
    <property type="project" value="TreeGrafter"/>
</dbReference>
<dbReference type="GO" id="GO:0009253">
    <property type="term" value="P:peptidoglycan catabolic process"/>
    <property type="evidence" value="ECO:0007669"/>
    <property type="project" value="InterPro"/>
</dbReference>
<dbReference type="EMBL" id="MRTF01000028">
    <property type="protein sequence ID" value="OME84191.1"/>
    <property type="molecule type" value="Genomic_DNA"/>
</dbReference>
<dbReference type="PANTHER" id="PTHR30404:SF0">
    <property type="entry name" value="N-ACETYLMURAMOYL-L-ALANINE AMIDASE AMIC"/>
    <property type="match status" value="1"/>
</dbReference>
<dbReference type="GO" id="GO:0008745">
    <property type="term" value="F:N-acetylmuramoyl-L-alanine amidase activity"/>
    <property type="evidence" value="ECO:0007669"/>
    <property type="project" value="InterPro"/>
</dbReference>
<dbReference type="InterPro" id="IPR002508">
    <property type="entry name" value="MurNAc-LAA_cat"/>
</dbReference>
<dbReference type="Gene3D" id="3.40.630.40">
    <property type="entry name" value="Zn-dependent exopeptidases"/>
    <property type="match status" value="1"/>
</dbReference>
<dbReference type="InterPro" id="IPR050695">
    <property type="entry name" value="N-acetylmuramoyl_amidase_3"/>
</dbReference>
<evidence type="ECO:0000313" key="3">
    <source>
        <dbReference type="EMBL" id="OME84191.1"/>
    </source>
</evidence>
<dbReference type="STRING" id="1401.BK123_33870"/>
<gene>
    <name evidence="3" type="ORF">BK123_33870</name>
</gene>
<dbReference type="Pfam" id="PF01520">
    <property type="entry name" value="Amidase_3"/>
    <property type="match status" value="1"/>
</dbReference>
<dbReference type="SUPFAM" id="SSF53187">
    <property type="entry name" value="Zn-dependent exopeptidases"/>
    <property type="match status" value="1"/>
</dbReference>
<organism evidence="3 4">
    <name type="scientific">Paenibacillus lautus</name>
    <name type="common">Bacillus lautus</name>
    <dbReference type="NCBI Taxonomy" id="1401"/>
    <lineage>
        <taxon>Bacteria</taxon>
        <taxon>Bacillati</taxon>
        <taxon>Bacillota</taxon>
        <taxon>Bacilli</taxon>
        <taxon>Bacillales</taxon>
        <taxon>Paenibacillaceae</taxon>
        <taxon>Paenibacillus</taxon>
    </lineage>
</organism>
<evidence type="ECO:0000256" key="1">
    <source>
        <dbReference type="ARBA" id="ARBA00022801"/>
    </source>
</evidence>
<protein>
    <submittedName>
        <fullName evidence="3">N-acetylmuramoyl-L-alanine amidase</fullName>
    </submittedName>
</protein>
<dbReference type="SMART" id="SM00646">
    <property type="entry name" value="Ami_3"/>
    <property type="match status" value="1"/>
</dbReference>
<evidence type="ECO:0000259" key="2">
    <source>
        <dbReference type="SMART" id="SM00646"/>
    </source>
</evidence>
<comment type="caution">
    <text evidence="3">The sequence shown here is derived from an EMBL/GenBank/DDBJ whole genome shotgun (WGS) entry which is preliminary data.</text>
</comment>